<dbReference type="GO" id="GO:0015628">
    <property type="term" value="P:protein secretion by the type II secretion system"/>
    <property type="evidence" value="ECO:0007669"/>
    <property type="project" value="TreeGrafter"/>
</dbReference>
<dbReference type="InterPro" id="IPR010994">
    <property type="entry name" value="RuvA_2-like"/>
</dbReference>
<evidence type="ECO:0000313" key="2">
    <source>
        <dbReference type="EMBL" id="SDK02674.1"/>
    </source>
</evidence>
<dbReference type="PANTHER" id="PTHR21180">
    <property type="entry name" value="ENDONUCLEASE/EXONUCLEASE/PHOSPHATASE FAMILY DOMAIN-CONTAINING PROTEIN 1"/>
    <property type="match status" value="1"/>
</dbReference>
<dbReference type="Proteomes" id="UP000199527">
    <property type="component" value="Unassembled WGS sequence"/>
</dbReference>
<gene>
    <name evidence="2" type="ORF">SAMN04488540_11789</name>
</gene>
<reference evidence="3" key="1">
    <citation type="submission" date="2016-10" db="EMBL/GenBank/DDBJ databases">
        <authorList>
            <person name="Varghese N."/>
            <person name="Submissions S."/>
        </authorList>
    </citation>
    <scope>NUCLEOTIDE SEQUENCE [LARGE SCALE GENOMIC DNA]</scope>
    <source>
        <strain evidence="3">DSM 23317</strain>
    </source>
</reference>
<feature type="signal peptide" evidence="1">
    <location>
        <begin position="1"/>
        <end position="20"/>
    </location>
</feature>
<keyword evidence="3" id="KW-1185">Reference proteome</keyword>
<dbReference type="RefSeq" id="WP_090367399.1">
    <property type="nucleotide sequence ID" value="NZ_FNEM01000017.1"/>
</dbReference>
<organism evidence="2 3">
    <name type="scientific">Ferrimonas sediminum</name>
    <dbReference type="NCBI Taxonomy" id="718193"/>
    <lineage>
        <taxon>Bacteria</taxon>
        <taxon>Pseudomonadati</taxon>
        <taxon>Pseudomonadota</taxon>
        <taxon>Gammaproteobacteria</taxon>
        <taxon>Alteromonadales</taxon>
        <taxon>Ferrimonadaceae</taxon>
        <taxon>Ferrimonas</taxon>
    </lineage>
</organism>
<dbReference type="OrthoDB" id="7510573at2"/>
<dbReference type="InterPro" id="IPR004509">
    <property type="entry name" value="Competence_ComEA_HhH"/>
</dbReference>
<dbReference type="NCBIfam" id="TIGR00426">
    <property type="entry name" value="competence protein ComEA helix-hairpin-helix repeat region"/>
    <property type="match status" value="1"/>
</dbReference>
<keyword evidence="1" id="KW-0732">Signal</keyword>
<accession>A0A1G8YJP9</accession>
<evidence type="ECO:0000313" key="3">
    <source>
        <dbReference type="Proteomes" id="UP000199527"/>
    </source>
</evidence>
<name>A0A1G8YJP9_9GAMM</name>
<dbReference type="Gene3D" id="1.10.150.280">
    <property type="entry name" value="AF1531-like domain"/>
    <property type="match status" value="1"/>
</dbReference>
<dbReference type="InterPro" id="IPR051675">
    <property type="entry name" value="Endo/Exo/Phosphatase_dom_1"/>
</dbReference>
<dbReference type="EMBL" id="FNEM01000017">
    <property type="protein sequence ID" value="SDK02674.1"/>
    <property type="molecule type" value="Genomic_DNA"/>
</dbReference>
<dbReference type="SUPFAM" id="SSF47781">
    <property type="entry name" value="RuvA domain 2-like"/>
    <property type="match status" value="1"/>
</dbReference>
<dbReference type="AlphaFoldDB" id="A0A1G8YJP9"/>
<protein>
    <submittedName>
        <fullName evidence="2">Competence protein ComEA</fullName>
    </submittedName>
</protein>
<sequence length="97" mass="10336">MLKLFLLIAALMAAPALVFAADEPAPAPMDTVTETININTANAEQLASSLKGVGTRKAEAIVAYREQHGPFTELAQLAEVKGIGEQIITANNDRIQF</sequence>
<dbReference type="Pfam" id="PF12836">
    <property type="entry name" value="HHH_3"/>
    <property type="match status" value="1"/>
</dbReference>
<dbReference type="PANTHER" id="PTHR21180:SF32">
    <property type="entry name" value="ENDONUCLEASE_EXONUCLEASE_PHOSPHATASE FAMILY DOMAIN-CONTAINING PROTEIN 1"/>
    <property type="match status" value="1"/>
</dbReference>
<dbReference type="GO" id="GO:0015627">
    <property type="term" value="C:type II protein secretion system complex"/>
    <property type="evidence" value="ECO:0007669"/>
    <property type="project" value="TreeGrafter"/>
</dbReference>
<proteinExistence type="predicted"/>
<feature type="chain" id="PRO_5011432702" evidence="1">
    <location>
        <begin position="21"/>
        <end position="97"/>
    </location>
</feature>
<evidence type="ECO:0000256" key="1">
    <source>
        <dbReference type="SAM" id="SignalP"/>
    </source>
</evidence>